<keyword evidence="2" id="KW-1185">Reference proteome</keyword>
<dbReference type="EMBL" id="DS995755">
    <property type="protein sequence ID" value="EGE07040.1"/>
    <property type="molecule type" value="Genomic_DNA"/>
</dbReference>
<evidence type="ECO:0000313" key="1">
    <source>
        <dbReference type="EMBL" id="EGE07040.1"/>
    </source>
</evidence>
<name>F2PYS2_TRIEC</name>
<reference evidence="2" key="1">
    <citation type="journal article" date="2012" name="MBio">
        <title>Comparative genome analysis of Trichophyton rubrum and related dermatophytes reveals candidate genes involved in infection.</title>
        <authorList>
            <person name="Martinez D.A."/>
            <person name="Oliver B.G."/>
            <person name="Graeser Y."/>
            <person name="Goldberg J.M."/>
            <person name="Li W."/>
            <person name="Martinez-Rossi N.M."/>
            <person name="Monod M."/>
            <person name="Shelest E."/>
            <person name="Barton R.C."/>
            <person name="Birch E."/>
            <person name="Brakhage A.A."/>
            <person name="Chen Z."/>
            <person name="Gurr S.J."/>
            <person name="Heiman D."/>
            <person name="Heitman J."/>
            <person name="Kosti I."/>
            <person name="Rossi A."/>
            <person name="Saif S."/>
            <person name="Samalova M."/>
            <person name="Saunders C.W."/>
            <person name="Shea T."/>
            <person name="Summerbell R.C."/>
            <person name="Xu J."/>
            <person name="Young S."/>
            <person name="Zeng Q."/>
            <person name="Birren B.W."/>
            <person name="Cuomo C.A."/>
            <person name="White T.C."/>
        </authorList>
    </citation>
    <scope>NUCLEOTIDE SEQUENCE [LARGE SCALE GENOMIC DNA]</scope>
    <source>
        <strain evidence="2">ATCC MYA-4606 / CBS 127.97</strain>
    </source>
</reference>
<sequence length="211" mass="23362">MARTAVNFSGLVRWTNGTRTSPILYFGESKWLQGDIYWASKRGIFRIVFLLNDLGLKCWIVRCPRPASLCPARRFFARWQKPYSVTSRTQPDRASRAGERFHISVSEQLPLTTPHSDDDDINGQSCKGVLRMLSPSTFVLTSLGVGLCITGSVNLCIVVNKNSANETNVSVWSYSAASSPFESIMNNNNISMNSWPADGVLGFAITQPACM</sequence>
<dbReference type="Proteomes" id="UP000009169">
    <property type="component" value="Unassembled WGS sequence"/>
</dbReference>
<gene>
    <name evidence="1" type="ORF">TEQG_06029</name>
</gene>
<dbReference type="AlphaFoldDB" id="F2PYS2"/>
<proteinExistence type="predicted"/>
<organism evidence="1 2">
    <name type="scientific">Trichophyton equinum (strain ATCC MYA-4606 / CBS 127.97)</name>
    <name type="common">Horse ringworm fungus</name>
    <dbReference type="NCBI Taxonomy" id="559882"/>
    <lineage>
        <taxon>Eukaryota</taxon>
        <taxon>Fungi</taxon>
        <taxon>Dikarya</taxon>
        <taxon>Ascomycota</taxon>
        <taxon>Pezizomycotina</taxon>
        <taxon>Eurotiomycetes</taxon>
        <taxon>Eurotiomycetidae</taxon>
        <taxon>Onygenales</taxon>
        <taxon>Arthrodermataceae</taxon>
        <taxon>Trichophyton</taxon>
    </lineage>
</organism>
<dbReference type="HOGENOM" id="CLU_095797_0_0_1"/>
<evidence type="ECO:0000313" key="2">
    <source>
        <dbReference type="Proteomes" id="UP000009169"/>
    </source>
</evidence>
<dbReference type="VEuPathDB" id="FungiDB:TEQG_06029"/>
<accession>F2PYS2</accession>
<protein>
    <submittedName>
        <fullName evidence="1">Uncharacterized protein</fullName>
    </submittedName>
</protein>